<evidence type="ECO:0000256" key="1">
    <source>
        <dbReference type="SAM" id="MobiDB-lite"/>
    </source>
</evidence>
<organism evidence="2 3">
    <name type="scientific">Candidatus Wallbacteria bacterium HGW-Wallbacteria-1</name>
    <dbReference type="NCBI Taxonomy" id="2013854"/>
    <lineage>
        <taxon>Bacteria</taxon>
        <taxon>Candidatus Walliibacteriota</taxon>
    </lineage>
</organism>
<dbReference type="Proteomes" id="UP000233256">
    <property type="component" value="Unassembled WGS sequence"/>
</dbReference>
<comment type="caution">
    <text evidence="2">The sequence shown here is derived from an EMBL/GenBank/DDBJ whole genome shotgun (WGS) entry which is preliminary data.</text>
</comment>
<protein>
    <recommendedName>
        <fullName evidence="4">EF-hand domain-containing protein</fullName>
    </recommendedName>
</protein>
<proteinExistence type="predicted"/>
<evidence type="ECO:0000313" key="2">
    <source>
        <dbReference type="EMBL" id="PKK90869.1"/>
    </source>
</evidence>
<dbReference type="AlphaFoldDB" id="A0A2N1PRB1"/>
<name>A0A2N1PRB1_9BACT</name>
<evidence type="ECO:0008006" key="4">
    <source>
        <dbReference type="Google" id="ProtNLM"/>
    </source>
</evidence>
<evidence type="ECO:0000313" key="3">
    <source>
        <dbReference type="Proteomes" id="UP000233256"/>
    </source>
</evidence>
<dbReference type="EMBL" id="PGXC01000004">
    <property type="protein sequence ID" value="PKK90869.1"/>
    <property type="molecule type" value="Genomic_DNA"/>
</dbReference>
<gene>
    <name evidence="2" type="ORF">CVV64_08295</name>
</gene>
<feature type="compositionally biased region" description="Polar residues" evidence="1">
    <location>
        <begin position="23"/>
        <end position="36"/>
    </location>
</feature>
<dbReference type="PANTHER" id="PTHR39431:SF1">
    <property type="entry name" value="FRPA_C-RELATED PROTEIN"/>
    <property type="match status" value="1"/>
</dbReference>
<feature type="region of interest" description="Disordered" evidence="1">
    <location>
        <begin position="23"/>
        <end position="63"/>
    </location>
</feature>
<sequence length="381" mass="41573">MFSRIETSTITASRVQAAMAYRSSASPDISPETDSLSGRILTRGSPPDHPGIERSRAESEIQTGNSISISLDMQQRIRAAFDFSGSSKSRTVEMDFKFDFTARATQTEIQDGSIDPKLEKDLEFILRTLARDDKEFRELKSRFKNLLTSISSSLKSMSGSISESVSAGSPSAGRAVHVASMKELSVQISIEARLKTTATSMLPLGSSTNIQIGSSDPLVIDLDGDGLELSAFTDGPRFDILGKGVTAQQVAWVKPDDGFLVLDRNGNGIIDSGLELFGEQNGASNGIEELARFDSDNNGIIDKRDMVFNRLRVFRDVNQDGYSQSGELHTLKQLDISSISLSFRSNHNVEIAGNPVPYEGWYSTSDGRKRAMGEVFLDFVA</sequence>
<reference evidence="2 3" key="1">
    <citation type="journal article" date="2017" name="ISME J.">
        <title>Potential for microbial H2 and metal transformations associated with novel bacteria and archaea in deep terrestrial subsurface sediments.</title>
        <authorList>
            <person name="Hernsdorf A.W."/>
            <person name="Amano Y."/>
            <person name="Miyakawa K."/>
            <person name="Ise K."/>
            <person name="Suzuki Y."/>
            <person name="Anantharaman K."/>
            <person name="Probst A."/>
            <person name="Burstein D."/>
            <person name="Thomas B.C."/>
            <person name="Banfield J.F."/>
        </authorList>
    </citation>
    <scope>NUCLEOTIDE SEQUENCE [LARGE SCALE GENOMIC DNA]</scope>
    <source>
        <strain evidence="2">HGW-Wallbacteria-1</strain>
    </source>
</reference>
<feature type="compositionally biased region" description="Basic and acidic residues" evidence="1">
    <location>
        <begin position="50"/>
        <end position="59"/>
    </location>
</feature>
<accession>A0A2N1PRB1</accession>
<dbReference type="PANTHER" id="PTHR39431">
    <property type="entry name" value="FRPA/C-RELATED PROTEIN"/>
    <property type="match status" value="1"/>
</dbReference>